<keyword evidence="2" id="KW-0547">Nucleotide-binding</keyword>
<dbReference type="Pfam" id="PF00005">
    <property type="entry name" value="ABC_tran"/>
    <property type="match status" value="1"/>
</dbReference>
<evidence type="ECO:0000256" key="2">
    <source>
        <dbReference type="ARBA" id="ARBA00022741"/>
    </source>
</evidence>
<dbReference type="SUPFAM" id="SSF52540">
    <property type="entry name" value="P-loop containing nucleoside triphosphate hydrolases"/>
    <property type="match status" value="1"/>
</dbReference>
<dbReference type="Gene3D" id="3.40.50.300">
    <property type="entry name" value="P-loop containing nucleotide triphosphate hydrolases"/>
    <property type="match status" value="1"/>
</dbReference>
<gene>
    <name evidence="5" type="ordered locus">Mbur_1917</name>
</gene>
<dbReference type="InterPro" id="IPR003439">
    <property type="entry name" value="ABC_transporter-like_ATP-bd"/>
</dbReference>
<dbReference type="InterPro" id="IPR017911">
    <property type="entry name" value="MacB-like_ATP-bd"/>
</dbReference>
<dbReference type="GO" id="GO:0005886">
    <property type="term" value="C:plasma membrane"/>
    <property type="evidence" value="ECO:0007669"/>
    <property type="project" value="TreeGrafter"/>
</dbReference>
<evidence type="ECO:0000256" key="3">
    <source>
        <dbReference type="ARBA" id="ARBA00022840"/>
    </source>
</evidence>
<dbReference type="GO" id="GO:0005524">
    <property type="term" value="F:ATP binding"/>
    <property type="evidence" value="ECO:0007669"/>
    <property type="project" value="UniProtKB-KW"/>
</dbReference>
<keyword evidence="6" id="KW-1185">Reference proteome</keyword>
<dbReference type="PROSITE" id="PS00211">
    <property type="entry name" value="ABC_TRANSPORTER_1"/>
    <property type="match status" value="1"/>
</dbReference>
<dbReference type="GO" id="GO:0016887">
    <property type="term" value="F:ATP hydrolysis activity"/>
    <property type="evidence" value="ECO:0007669"/>
    <property type="project" value="InterPro"/>
</dbReference>
<dbReference type="HOGENOM" id="CLU_000604_1_22_2"/>
<dbReference type="InterPro" id="IPR017871">
    <property type="entry name" value="ABC_transporter-like_CS"/>
</dbReference>
<dbReference type="EMBL" id="CP000300">
    <property type="protein sequence ID" value="ABE52799.1"/>
    <property type="molecule type" value="Genomic_DNA"/>
</dbReference>
<dbReference type="GO" id="GO:0098796">
    <property type="term" value="C:membrane protein complex"/>
    <property type="evidence" value="ECO:0007669"/>
    <property type="project" value="UniProtKB-ARBA"/>
</dbReference>
<accession>Q12US7</accession>
<evidence type="ECO:0000256" key="1">
    <source>
        <dbReference type="ARBA" id="ARBA00022448"/>
    </source>
</evidence>
<reference evidence="6" key="1">
    <citation type="journal article" date="2009" name="ISME J.">
        <title>The genome sequence of the psychrophilic archaeon, Methanococcoides burtonii: the role of genome evolution in cold adaptation.</title>
        <authorList>
            <person name="Allen M.A."/>
            <person name="Lauro F.M."/>
            <person name="Williams T.J."/>
            <person name="Burg D."/>
            <person name="Siddiqui K.S."/>
            <person name="De Francisci D."/>
            <person name="Chong K.W."/>
            <person name="Pilak O."/>
            <person name="Chew H.H."/>
            <person name="De Maere M.Z."/>
            <person name="Ting L."/>
            <person name="Katrib M."/>
            <person name="Ng C."/>
            <person name="Sowers K.R."/>
            <person name="Galperin M.Y."/>
            <person name="Anderson I.J."/>
            <person name="Ivanova N."/>
            <person name="Dalin E."/>
            <person name="Martinez M."/>
            <person name="Lapidus A."/>
            <person name="Hauser L."/>
            <person name="Land M."/>
            <person name="Thomas T."/>
            <person name="Cavicchioli R."/>
        </authorList>
    </citation>
    <scope>NUCLEOTIDE SEQUENCE [LARGE SCALE GENOMIC DNA]</scope>
    <source>
        <strain evidence="6">DSM 6242 / NBRC 107633 / OCM 468 / ACE-M</strain>
    </source>
</reference>
<dbReference type="AlphaFoldDB" id="Q12US7"/>
<organism evidence="5 6">
    <name type="scientific">Methanococcoides burtonii (strain DSM 6242 / NBRC 107633 / OCM 468 / ACE-M)</name>
    <dbReference type="NCBI Taxonomy" id="259564"/>
    <lineage>
        <taxon>Archaea</taxon>
        <taxon>Methanobacteriati</taxon>
        <taxon>Methanobacteriota</taxon>
        <taxon>Stenosarchaea group</taxon>
        <taxon>Methanomicrobia</taxon>
        <taxon>Methanosarcinales</taxon>
        <taxon>Methanosarcinaceae</taxon>
        <taxon>Methanococcoides</taxon>
    </lineage>
</organism>
<dbReference type="InterPro" id="IPR015854">
    <property type="entry name" value="ABC_transpr_LolD-like"/>
</dbReference>
<sequence>MVLENSVISSTPPHEWHLYPLTDLSYRCFHENKKRDETIENMNGTERVEMQEDNTPLIKLSNVWKTYQMGEIEFDALKNVDLDIYSGEFVVILGPSGSGKSTMMNLIGCLDVPSKGIIRLDNQDISTLKESNLAQIRGQSIGFIFQQFNLIPTLNSLENVMLPLEFQEVDPDIAKKRGKELLEIVGLGDKLTNLPSQLSGGQRQRVAIARSLAIDPPIILADEPTGNLDSKTGTYILEFLNEMHQKENKTIIIVTHDTEPVQYADKIVYIRDGQIEKIEYKNKMEN</sequence>
<feature type="domain" description="ABC transporter" evidence="4">
    <location>
        <begin position="58"/>
        <end position="286"/>
    </location>
</feature>
<dbReference type="InterPro" id="IPR027417">
    <property type="entry name" value="P-loop_NTPase"/>
</dbReference>
<proteinExistence type="predicted"/>
<evidence type="ECO:0000313" key="5">
    <source>
        <dbReference type="EMBL" id="ABE52799.1"/>
    </source>
</evidence>
<dbReference type="GeneID" id="3997818"/>
<dbReference type="GO" id="GO:0022857">
    <property type="term" value="F:transmembrane transporter activity"/>
    <property type="evidence" value="ECO:0007669"/>
    <property type="project" value="TreeGrafter"/>
</dbReference>
<dbReference type="FunFam" id="3.40.50.300:FF:000032">
    <property type="entry name" value="Export ABC transporter ATP-binding protein"/>
    <property type="match status" value="1"/>
</dbReference>
<evidence type="ECO:0000313" key="6">
    <source>
        <dbReference type="Proteomes" id="UP000001979"/>
    </source>
</evidence>
<keyword evidence="1" id="KW-0813">Transport</keyword>
<dbReference type="CDD" id="cd03255">
    <property type="entry name" value="ABC_MJ0796_LolCDE_FtsE"/>
    <property type="match status" value="1"/>
</dbReference>
<dbReference type="STRING" id="259564.Mbur_1917"/>
<protein>
    <submittedName>
        <fullName evidence="5">ABC transporter, ATPase subunit</fullName>
    </submittedName>
</protein>
<dbReference type="SMART" id="SM00382">
    <property type="entry name" value="AAA"/>
    <property type="match status" value="1"/>
</dbReference>
<dbReference type="RefSeq" id="WP_011499942.1">
    <property type="nucleotide sequence ID" value="NC_007955.1"/>
</dbReference>
<keyword evidence="3" id="KW-0067">ATP-binding</keyword>
<dbReference type="PANTHER" id="PTHR24220:SF86">
    <property type="entry name" value="ABC TRANSPORTER ABCH.1"/>
    <property type="match status" value="1"/>
</dbReference>
<dbReference type="PROSITE" id="PS50893">
    <property type="entry name" value="ABC_TRANSPORTER_2"/>
    <property type="match status" value="1"/>
</dbReference>
<dbReference type="InterPro" id="IPR003593">
    <property type="entry name" value="AAA+_ATPase"/>
</dbReference>
<name>Q12US7_METBU</name>
<evidence type="ECO:0000259" key="4">
    <source>
        <dbReference type="PROSITE" id="PS50893"/>
    </source>
</evidence>
<dbReference type="KEGG" id="mbu:Mbur_1917"/>
<dbReference type="PANTHER" id="PTHR24220">
    <property type="entry name" value="IMPORT ATP-BINDING PROTEIN"/>
    <property type="match status" value="1"/>
</dbReference>
<dbReference type="Proteomes" id="UP000001979">
    <property type="component" value="Chromosome"/>
</dbReference>